<feature type="binding site" evidence="4">
    <location>
        <position position="327"/>
    </location>
    <ligand>
        <name>S-adenosyl-L-methionine</name>
        <dbReference type="ChEBI" id="CHEBI:59789"/>
    </ligand>
</feature>
<comment type="similarity">
    <text evidence="4">Belongs to the class I-like SAM-binding methyltransferase superfamily. RNA M5U methyltransferase family.</text>
</comment>
<dbReference type="GO" id="GO:0070475">
    <property type="term" value="P:rRNA base methylation"/>
    <property type="evidence" value="ECO:0007669"/>
    <property type="project" value="TreeGrafter"/>
</dbReference>
<dbReference type="Gene3D" id="2.40.50.1070">
    <property type="match status" value="1"/>
</dbReference>
<dbReference type="Proteomes" id="UP000823913">
    <property type="component" value="Unassembled WGS sequence"/>
</dbReference>
<evidence type="ECO:0000256" key="4">
    <source>
        <dbReference type="PROSITE-ProRule" id="PRU01024"/>
    </source>
</evidence>
<dbReference type="PANTHER" id="PTHR11061:SF30">
    <property type="entry name" value="TRNA (URACIL(54)-C(5))-METHYLTRANSFERASE"/>
    <property type="match status" value="1"/>
</dbReference>
<evidence type="ECO:0000256" key="2">
    <source>
        <dbReference type="ARBA" id="ARBA00022679"/>
    </source>
</evidence>
<evidence type="ECO:0000313" key="5">
    <source>
        <dbReference type="EMBL" id="HIR66593.1"/>
    </source>
</evidence>
<reference evidence="5" key="2">
    <citation type="journal article" date="2021" name="PeerJ">
        <title>Extensive microbial diversity within the chicken gut microbiome revealed by metagenomics and culture.</title>
        <authorList>
            <person name="Gilroy R."/>
            <person name="Ravi A."/>
            <person name="Getino M."/>
            <person name="Pursley I."/>
            <person name="Horton D.L."/>
            <person name="Alikhan N.F."/>
            <person name="Baker D."/>
            <person name="Gharbi K."/>
            <person name="Hall N."/>
            <person name="Watson M."/>
            <person name="Adriaenssens E.M."/>
            <person name="Foster-Nyarko E."/>
            <person name="Jarju S."/>
            <person name="Secka A."/>
            <person name="Antonio M."/>
            <person name="Oren A."/>
            <person name="Chaudhuri R.R."/>
            <person name="La Ragione R."/>
            <person name="Hildebrand F."/>
            <person name="Pallen M.J."/>
        </authorList>
    </citation>
    <scope>NUCLEOTIDE SEQUENCE</scope>
    <source>
        <strain evidence="5">ChiW16-3235</strain>
    </source>
</reference>
<dbReference type="PROSITE" id="PS01231">
    <property type="entry name" value="TRMA_2"/>
    <property type="match status" value="1"/>
</dbReference>
<feature type="binding site" evidence="4">
    <location>
        <position position="278"/>
    </location>
    <ligand>
        <name>S-adenosyl-L-methionine</name>
        <dbReference type="ChEBI" id="CHEBI:59789"/>
    </ligand>
</feature>
<keyword evidence="2 4" id="KW-0808">Transferase</keyword>
<comment type="caution">
    <text evidence="5">The sequence shown here is derived from an EMBL/GenBank/DDBJ whole genome shotgun (WGS) entry which is preliminary data.</text>
</comment>
<dbReference type="GO" id="GO:0070041">
    <property type="term" value="F:rRNA (uridine-C5-)-methyltransferase activity"/>
    <property type="evidence" value="ECO:0007669"/>
    <property type="project" value="TreeGrafter"/>
</dbReference>
<keyword evidence="1 4" id="KW-0489">Methyltransferase</keyword>
<dbReference type="InterPro" id="IPR030391">
    <property type="entry name" value="MeTrfase_TrmA_CS"/>
</dbReference>
<name>A0A9D1J8M1_9FIRM</name>
<evidence type="ECO:0000256" key="3">
    <source>
        <dbReference type="ARBA" id="ARBA00022691"/>
    </source>
</evidence>
<dbReference type="Gene3D" id="3.40.50.150">
    <property type="entry name" value="Vaccinia Virus protein VP39"/>
    <property type="match status" value="1"/>
</dbReference>
<organism evidence="5 6">
    <name type="scientific">Candidatus Coproplasma avicola</name>
    <dbReference type="NCBI Taxonomy" id="2840744"/>
    <lineage>
        <taxon>Bacteria</taxon>
        <taxon>Bacillati</taxon>
        <taxon>Bacillota</taxon>
        <taxon>Clostridia</taxon>
        <taxon>Eubacteriales</taxon>
        <taxon>Candidatus Coproplasma</taxon>
    </lineage>
</organism>
<dbReference type="SUPFAM" id="SSF50249">
    <property type="entry name" value="Nucleic acid-binding proteins"/>
    <property type="match status" value="1"/>
</dbReference>
<dbReference type="InterPro" id="IPR012340">
    <property type="entry name" value="NA-bd_OB-fold"/>
</dbReference>
<feature type="active site" description="Nucleophile" evidence="4">
    <location>
        <position position="404"/>
    </location>
</feature>
<dbReference type="InterPro" id="IPR029063">
    <property type="entry name" value="SAM-dependent_MTases_sf"/>
</dbReference>
<dbReference type="EC" id="2.1.1.190" evidence="5"/>
<protein>
    <submittedName>
        <fullName evidence="5">23S rRNA (Uracil(1939)-C(5))-methyltransferase RlmD</fullName>
        <ecNumber evidence="5">2.1.1.190</ecNumber>
    </submittedName>
</protein>
<dbReference type="Gene3D" id="2.40.50.140">
    <property type="entry name" value="Nucleic acid-binding proteins"/>
    <property type="match status" value="1"/>
</dbReference>
<reference evidence="5" key="1">
    <citation type="submission" date="2020-10" db="EMBL/GenBank/DDBJ databases">
        <authorList>
            <person name="Gilroy R."/>
        </authorList>
    </citation>
    <scope>NUCLEOTIDE SEQUENCE</scope>
    <source>
        <strain evidence="5">ChiW16-3235</strain>
    </source>
</reference>
<feature type="binding site" evidence="4">
    <location>
        <position position="377"/>
    </location>
    <ligand>
        <name>S-adenosyl-L-methionine</name>
        <dbReference type="ChEBI" id="CHEBI:59789"/>
    </ligand>
</feature>
<evidence type="ECO:0000256" key="1">
    <source>
        <dbReference type="ARBA" id="ARBA00022603"/>
    </source>
</evidence>
<dbReference type="EMBL" id="DVHK01000021">
    <property type="protein sequence ID" value="HIR66593.1"/>
    <property type="molecule type" value="Genomic_DNA"/>
</dbReference>
<dbReference type="InterPro" id="IPR010280">
    <property type="entry name" value="U5_MeTrfase_fam"/>
</dbReference>
<dbReference type="NCBIfam" id="TIGR00479">
    <property type="entry name" value="rumA"/>
    <property type="match status" value="1"/>
</dbReference>
<keyword evidence="3 4" id="KW-0949">S-adenosyl-L-methionine</keyword>
<dbReference type="SUPFAM" id="SSF53335">
    <property type="entry name" value="S-adenosyl-L-methionine-dependent methyltransferases"/>
    <property type="match status" value="1"/>
</dbReference>
<proteinExistence type="inferred from homology"/>
<gene>
    <name evidence="5" type="primary">rlmD</name>
    <name evidence="5" type="ORF">IAB94_00930</name>
</gene>
<evidence type="ECO:0000313" key="6">
    <source>
        <dbReference type="Proteomes" id="UP000823913"/>
    </source>
</evidence>
<feature type="binding site" evidence="4">
    <location>
        <position position="306"/>
    </location>
    <ligand>
        <name>S-adenosyl-L-methionine</name>
        <dbReference type="ChEBI" id="CHEBI:59789"/>
    </ligand>
</feature>
<accession>A0A9D1J8M1</accession>
<dbReference type="PANTHER" id="PTHR11061">
    <property type="entry name" value="RNA M5U METHYLTRANSFERASE"/>
    <property type="match status" value="1"/>
</dbReference>
<dbReference type="PROSITE" id="PS51687">
    <property type="entry name" value="SAM_MT_RNA_M5U"/>
    <property type="match status" value="1"/>
</dbReference>
<sequence length="468" mass="50336">MQKNEICRGVVASLGSEGEGVINLISGGRAFVPGCIPGEEVEFTALKVGDNVVYGKLNRVLTPSPQRVTPPCPVYGRCGGCQLQHMSRPAQLAFKRDLVANCLKKLGGLNVTVGDTVSGGLEYGYRNKLALPVGVDAQGRNVVGVYAPRSHRIVPVTYCALQKEWCAPLLKNLLAFMDSVGLKGYDESTRKGVIRHIVGRQIGENYIFTVVATKKIDLSGLAAILDGIFPSYALWLNVNSGTGNAIFGKEWHLCRGEGTFQGEDCGVSFTAGANTFLQVNDGVRALLYEAVRAEVCSPQSVAIDLYSGGGMLTAMLAGNCAAAYGIEIVPEAVRCADELARLNNLSHKMHNLCGAVEDRIGEVLAATEGMERVIVCDPPRKGMERSVIREILKSGADKVVLVSCNPATLARDLGLLCGSLAEDGNKIIKNPVYMPHSMQGYYEIISVTPFDMFPQTKHVETMVVLRKI</sequence>
<dbReference type="AlphaFoldDB" id="A0A9D1J8M1"/>